<dbReference type="InterPro" id="IPR023000">
    <property type="entry name" value="Shikimate_kinase_CS"/>
</dbReference>
<keyword evidence="7 11" id="KW-0418">Kinase</keyword>
<feature type="binding site" evidence="11">
    <location>
        <position position="81"/>
    </location>
    <ligand>
        <name>substrate</name>
    </ligand>
</feature>
<keyword evidence="9 11" id="KW-0057">Aromatic amino acid biosynthesis</keyword>
<keyword evidence="11" id="KW-0460">Magnesium</keyword>
<comment type="subunit">
    <text evidence="11">Monomer.</text>
</comment>
<feature type="binding site" evidence="11">
    <location>
        <position position="18"/>
    </location>
    <ligand>
        <name>Mg(2+)</name>
        <dbReference type="ChEBI" id="CHEBI:18420"/>
    </ligand>
</feature>
<comment type="caution">
    <text evidence="12">The sequence shown here is derived from an EMBL/GenBank/DDBJ whole genome shotgun (WGS) entry which is preliminary data.</text>
</comment>
<dbReference type="GO" id="GO:0005524">
    <property type="term" value="F:ATP binding"/>
    <property type="evidence" value="ECO:0007669"/>
    <property type="project" value="UniProtKB-UniRule"/>
</dbReference>
<name>A0A556PTH8_9BACI</name>
<dbReference type="GO" id="GO:0008652">
    <property type="term" value="P:amino acid biosynthetic process"/>
    <property type="evidence" value="ECO:0007669"/>
    <property type="project" value="UniProtKB-KW"/>
</dbReference>
<proteinExistence type="inferred from homology"/>
<evidence type="ECO:0000256" key="7">
    <source>
        <dbReference type="ARBA" id="ARBA00022777"/>
    </source>
</evidence>
<dbReference type="GO" id="GO:0000287">
    <property type="term" value="F:magnesium ion binding"/>
    <property type="evidence" value="ECO:0007669"/>
    <property type="project" value="UniProtKB-UniRule"/>
</dbReference>
<feature type="binding site" evidence="11">
    <location>
        <begin position="14"/>
        <end position="19"/>
    </location>
    <ligand>
        <name>ATP</name>
        <dbReference type="ChEBI" id="CHEBI:30616"/>
    </ligand>
</feature>
<dbReference type="PROSITE" id="PS01128">
    <property type="entry name" value="SHIKIMATE_KINASE"/>
    <property type="match status" value="1"/>
</dbReference>
<evidence type="ECO:0000256" key="2">
    <source>
        <dbReference type="ARBA" id="ARBA00006997"/>
    </source>
</evidence>
<dbReference type="GO" id="GO:0009423">
    <property type="term" value="P:chorismate biosynthetic process"/>
    <property type="evidence" value="ECO:0007669"/>
    <property type="project" value="UniProtKB-UniRule"/>
</dbReference>
<feature type="binding site" evidence="11">
    <location>
        <position position="137"/>
    </location>
    <ligand>
        <name>substrate</name>
    </ligand>
</feature>
<feature type="binding site" evidence="11">
    <location>
        <position position="120"/>
    </location>
    <ligand>
        <name>ATP</name>
        <dbReference type="ChEBI" id="CHEBI:30616"/>
    </ligand>
</feature>
<dbReference type="EMBL" id="VMHE01000001">
    <property type="protein sequence ID" value="TSJ67685.1"/>
    <property type="molecule type" value="Genomic_DNA"/>
</dbReference>
<dbReference type="CDD" id="cd00464">
    <property type="entry name" value="SK"/>
    <property type="match status" value="1"/>
</dbReference>
<organism evidence="12 13">
    <name type="scientific">Allobacillus salarius</name>
    <dbReference type="NCBI Taxonomy" id="1955272"/>
    <lineage>
        <taxon>Bacteria</taxon>
        <taxon>Bacillati</taxon>
        <taxon>Bacillota</taxon>
        <taxon>Bacilli</taxon>
        <taxon>Bacillales</taxon>
        <taxon>Bacillaceae</taxon>
        <taxon>Allobacillus</taxon>
    </lineage>
</organism>
<evidence type="ECO:0000313" key="13">
    <source>
        <dbReference type="Proteomes" id="UP000316425"/>
    </source>
</evidence>
<evidence type="ECO:0000256" key="11">
    <source>
        <dbReference type="HAMAP-Rule" id="MF_00109"/>
    </source>
</evidence>
<dbReference type="InterPro" id="IPR000623">
    <property type="entry name" value="Shikimate_kinase/TSH1"/>
</dbReference>
<comment type="similarity">
    <text evidence="2 11">Belongs to the shikimate kinase family.</text>
</comment>
<dbReference type="UniPathway" id="UPA00053">
    <property type="reaction ID" value="UER00088"/>
</dbReference>
<comment type="cofactor">
    <cofactor evidence="11">
        <name>Mg(2+)</name>
        <dbReference type="ChEBI" id="CHEBI:18420"/>
    </cofactor>
    <text evidence="11">Binds 1 Mg(2+) ion per subunit.</text>
</comment>
<dbReference type="GO" id="GO:0005829">
    <property type="term" value="C:cytosol"/>
    <property type="evidence" value="ECO:0007669"/>
    <property type="project" value="TreeGrafter"/>
</dbReference>
<evidence type="ECO:0000256" key="8">
    <source>
        <dbReference type="ARBA" id="ARBA00022840"/>
    </source>
</evidence>
<keyword evidence="11" id="KW-0479">Metal-binding</keyword>
<dbReference type="OrthoDB" id="9800332at2"/>
<evidence type="ECO:0000256" key="4">
    <source>
        <dbReference type="ARBA" id="ARBA00022605"/>
    </source>
</evidence>
<evidence type="ECO:0000256" key="3">
    <source>
        <dbReference type="ARBA" id="ARBA00012154"/>
    </source>
</evidence>
<keyword evidence="5 11" id="KW-0808">Transferase</keyword>
<keyword evidence="13" id="KW-1185">Reference proteome</keyword>
<keyword evidence="11" id="KW-0963">Cytoplasm</keyword>
<comment type="subcellular location">
    <subcellularLocation>
        <location evidence="11">Cytoplasm</location>
    </subcellularLocation>
</comment>
<keyword evidence="8 11" id="KW-0067">ATP-binding</keyword>
<feature type="binding site" evidence="11">
    <location>
        <position position="60"/>
    </location>
    <ligand>
        <name>substrate</name>
    </ligand>
</feature>
<dbReference type="PANTHER" id="PTHR21087:SF16">
    <property type="entry name" value="SHIKIMATE KINASE 1, CHLOROPLASTIC"/>
    <property type="match status" value="1"/>
</dbReference>
<keyword evidence="4 11" id="KW-0028">Amino-acid biosynthesis</keyword>
<comment type="function">
    <text evidence="11">Catalyzes the specific phosphorylation of the 3-hydroxyl group of shikimic acid using ATP as a cosubstrate.</text>
</comment>
<dbReference type="Proteomes" id="UP000316425">
    <property type="component" value="Unassembled WGS sequence"/>
</dbReference>
<dbReference type="AlphaFoldDB" id="A0A556PTH8"/>
<dbReference type="Pfam" id="PF01202">
    <property type="entry name" value="SKI"/>
    <property type="match status" value="1"/>
</dbReference>
<reference evidence="12 13" key="1">
    <citation type="submission" date="2019-07" db="EMBL/GenBank/DDBJ databases">
        <title>Allobacillus sp. nov. SKP isolated from shrimp paste of Euphausiacea.</title>
        <authorList>
            <person name="Kanchanasin P."/>
            <person name="Tanasupawat S."/>
            <person name="Shi W."/>
            <person name="Wu L."/>
            <person name="Ma J."/>
        </authorList>
    </citation>
    <scope>NUCLEOTIDE SEQUENCE [LARGE SCALE GENOMIC DNA]</scope>
    <source>
        <strain evidence="12 13">SKP4-8</strain>
    </source>
</reference>
<dbReference type="SUPFAM" id="SSF52540">
    <property type="entry name" value="P-loop containing nucleoside triphosphate hydrolases"/>
    <property type="match status" value="1"/>
</dbReference>
<comment type="catalytic activity">
    <reaction evidence="10 11">
        <text>shikimate + ATP = 3-phosphoshikimate + ADP + H(+)</text>
        <dbReference type="Rhea" id="RHEA:13121"/>
        <dbReference type="ChEBI" id="CHEBI:15378"/>
        <dbReference type="ChEBI" id="CHEBI:30616"/>
        <dbReference type="ChEBI" id="CHEBI:36208"/>
        <dbReference type="ChEBI" id="CHEBI:145989"/>
        <dbReference type="ChEBI" id="CHEBI:456216"/>
        <dbReference type="EC" id="2.7.1.71"/>
    </reaction>
</comment>
<evidence type="ECO:0000256" key="9">
    <source>
        <dbReference type="ARBA" id="ARBA00023141"/>
    </source>
</evidence>
<evidence type="ECO:0000313" key="12">
    <source>
        <dbReference type="EMBL" id="TSJ67685.1"/>
    </source>
</evidence>
<feature type="binding site" evidence="11">
    <location>
        <position position="36"/>
    </location>
    <ligand>
        <name>substrate</name>
    </ligand>
</feature>
<sequence length="174" mass="20497">MINMKSIALIGFMGSGKTTIGQILGKELTYPVIDVDEQIEKKTNMTIKKIFETKGENWFREKEGEELNKWVDQNVIVSTGGGIITKEQNRNQLKEQFNTIWLRTSFEEIMKRLAGEQDTRPLWRKPVEERRQLFLDRESLYKQVAHYIIWTDGRSQDEIAQEIINLLQLYKTEK</sequence>
<gene>
    <name evidence="11" type="primary">aroK</name>
    <name evidence="12" type="ORF">FPQ13_01035</name>
</gene>
<evidence type="ECO:0000256" key="6">
    <source>
        <dbReference type="ARBA" id="ARBA00022741"/>
    </source>
</evidence>
<dbReference type="PRINTS" id="PR01100">
    <property type="entry name" value="SHIKIMTKNASE"/>
</dbReference>
<dbReference type="Gene3D" id="3.40.50.300">
    <property type="entry name" value="P-loop containing nucleotide triphosphate hydrolases"/>
    <property type="match status" value="1"/>
</dbReference>
<accession>A0A556PTH8</accession>
<protein>
    <recommendedName>
        <fullName evidence="3 11">Shikimate kinase</fullName>
        <shortName evidence="11">SK</shortName>
        <ecNumber evidence="3 11">2.7.1.71</ecNumber>
    </recommendedName>
</protein>
<keyword evidence="6 11" id="KW-0547">Nucleotide-binding</keyword>
<dbReference type="GO" id="GO:0009073">
    <property type="term" value="P:aromatic amino acid family biosynthetic process"/>
    <property type="evidence" value="ECO:0007669"/>
    <property type="project" value="UniProtKB-KW"/>
</dbReference>
<comment type="pathway">
    <text evidence="1 11">Metabolic intermediate biosynthesis; chorismate biosynthesis; chorismate from D-erythrose 4-phosphate and phosphoenolpyruvate: step 5/7.</text>
</comment>
<dbReference type="EC" id="2.7.1.71" evidence="3 11"/>
<evidence type="ECO:0000256" key="10">
    <source>
        <dbReference type="ARBA" id="ARBA00048567"/>
    </source>
</evidence>
<dbReference type="HAMAP" id="MF_00109">
    <property type="entry name" value="Shikimate_kinase"/>
    <property type="match status" value="1"/>
</dbReference>
<dbReference type="GO" id="GO:0004765">
    <property type="term" value="F:shikimate kinase activity"/>
    <property type="evidence" value="ECO:0007669"/>
    <property type="project" value="UniProtKB-UniRule"/>
</dbReference>
<dbReference type="InterPro" id="IPR031322">
    <property type="entry name" value="Shikimate/glucono_kinase"/>
</dbReference>
<evidence type="ECO:0000256" key="5">
    <source>
        <dbReference type="ARBA" id="ARBA00022679"/>
    </source>
</evidence>
<dbReference type="PANTHER" id="PTHR21087">
    <property type="entry name" value="SHIKIMATE KINASE"/>
    <property type="match status" value="1"/>
</dbReference>
<evidence type="ECO:0000256" key="1">
    <source>
        <dbReference type="ARBA" id="ARBA00004842"/>
    </source>
</evidence>
<feature type="binding site" evidence="11">
    <location>
        <position position="154"/>
    </location>
    <ligand>
        <name>ATP</name>
        <dbReference type="ChEBI" id="CHEBI:30616"/>
    </ligand>
</feature>
<dbReference type="InterPro" id="IPR027417">
    <property type="entry name" value="P-loop_NTPase"/>
</dbReference>